<dbReference type="GeneID" id="13794704"/>
<name>K0IE13_NITGG</name>
<dbReference type="PANTHER" id="PTHR43630:SF1">
    <property type="entry name" value="POLY-BETA-1,6-N-ACETYL-D-GLUCOSAMINE SYNTHASE"/>
    <property type="match status" value="1"/>
</dbReference>
<accession>K0IE13</accession>
<dbReference type="SUPFAM" id="SSF53448">
    <property type="entry name" value="Nucleotide-diphospho-sugar transferases"/>
    <property type="match status" value="1"/>
</dbReference>
<dbReference type="AlphaFoldDB" id="K0IE13"/>
<dbReference type="Pfam" id="PF00535">
    <property type="entry name" value="Glycos_transf_2"/>
    <property type="match status" value="1"/>
</dbReference>
<dbReference type="STRING" id="1237085.Ngar_c26850"/>
<dbReference type="Gene3D" id="3.90.550.10">
    <property type="entry name" value="Spore Coat Polysaccharide Biosynthesis Protein SpsA, Chain A"/>
    <property type="match status" value="1"/>
</dbReference>
<keyword evidence="5" id="KW-1185">Reference proteome</keyword>
<dbReference type="BioCyc" id="CNIT1237085:G1324-2685-MONOMER"/>
<dbReference type="InParanoid" id="K0IE13"/>
<evidence type="ECO:0000256" key="1">
    <source>
        <dbReference type="ARBA" id="ARBA00022676"/>
    </source>
</evidence>
<protein>
    <submittedName>
        <fullName evidence="4">Putative glycosyl transferase, family 2</fullName>
    </submittedName>
</protein>
<dbReference type="HOGENOM" id="CLU_929435_0_0_2"/>
<keyword evidence="2 4" id="KW-0808">Transferase</keyword>
<dbReference type="EMBL" id="CP002408">
    <property type="protein sequence ID" value="AFU59606.1"/>
    <property type="molecule type" value="Genomic_DNA"/>
</dbReference>
<keyword evidence="1" id="KW-0328">Glycosyltransferase</keyword>
<proteinExistence type="predicted"/>
<reference evidence="4 5" key="1">
    <citation type="journal article" date="2012" name="Environ. Microbiol.">
        <title>The genome of the ammonia-oxidizing Candidatus Nitrososphaera gargensis: insights into metabolic versatility and environmental adaptations.</title>
        <authorList>
            <person name="Spang A."/>
            <person name="Poehlein A."/>
            <person name="Offre P."/>
            <person name="Zumbragel S."/>
            <person name="Haider S."/>
            <person name="Rychlik N."/>
            <person name="Nowka B."/>
            <person name="Schmeisser C."/>
            <person name="Lebedeva E.V."/>
            <person name="Rattei T."/>
            <person name="Bohm C."/>
            <person name="Schmid M."/>
            <person name="Galushko A."/>
            <person name="Hatzenpichler R."/>
            <person name="Weinmaier T."/>
            <person name="Daniel R."/>
            <person name="Schleper C."/>
            <person name="Spieck E."/>
            <person name="Streit W."/>
            <person name="Wagner M."/>
        </authorList>
    </citation>
    <scope>NUCLEOTIDE SEQUENCE [LARGE SCALE GENOMIC DNA]</scope>
    <source>
        <strain evidence="5">Ga9.2</strain>
    </source>
</reference>
<dbReference type="RefSeq" id="WP_015020141.1">
    <property type="nucleotide sequence ID" value="NC_018719.1"/>
</dbReference>
<dbReference type="InterPro" id="IPR029044">
    <property type="entry name" value="Nucleotide-diphossugar_trans"/>
</dbReference>
<organism evidence="4 5">
    <name type="scientific">Nitrososphaera gargensis (strain Ga9.2)</name>
    <dbReference type="NCBI Taxonomy" id="1237085"/>
    <lineage>
        <taxon>Archaea</taxon>
        <taxon>Nitrososphaerota</taxon>
        <taxon>Nitrososphaeria</taxon>
        <taxon>Nitrososphaerales</taxon>
        <taxon>Nitrososphaeraceae</taxon>
        <taxon>Nitrososphaera</taxon>
    </lineage>
</organism>
<evidence type="ECO:0000259" key="3">
    <source>
        <dbReference type="Pfam" id="PF00535"/>
    </source>
</evidence>
<dbReference type="OrthoDB" id="43988at2157"/>
<gene>
    <name evidence="4" type="ordered locus">Ngar_c26850</name>
</gene>
<feature type="domain" description="Glycosyltransferase 2-like" evidence="3">
    <location>
        <begin position="5"/>
        <end position="112"/>
    </location>
</feature>
<sequence>MRRVTVGIPAYNEERNIVNLLRSLEGQQPLISEVIISDDSSDRTPDLVREFAKSSPLAITLLHHETRRGAAEAWNEILYKAASDVIVFYDADTIPHPSCTEQLALRISGNMALCASNSQPVQAAGVAGRASVFISNWLRSIRQSGLSQYTVMGRALAINASTAKKIQIPSDMIAIDLYLQCRILEMGLDVAYNDDAVVYFKPPSSMQDLASQVVRAVNGHNQIKDMVSRLGIGLPSHVAIAQALKNAAMDPIGAASTVIGYSLMPYYMSRLKHTDSAKWHTADSSKTIDYQQLKVRYSD</sequence>
<dbReference type="GO" id="GO:0016757">
    <property type="term" value="F:glycosyltransferase activity"/>
    <property type="evidence" value="ECO:0007669"/>
    <property type="project" value="UniProtKB-KW"/>
</dbReference>
<evidence type="ECO:0000313" key="4">
    <source>
        <dbReference type="EMBL" id="AFU59606.1"/>
    </source>
</evidence>
<dbReference type="KEGG" id="nga:Ngar_c26850"/>
<evidence type="ECO:0000256" key="2">
    <source>
        <dbReference type="ARBA" id="ARBA00022679"/>
    </source>
</evidence>
<dbReference type="PANTHER" id="PTHR43630">
    <property type="entry name" value="POLY-BETA-1,6-N-ACETYL-D-GLUCOSAMINE SYNTHASE"/>
    <property type="match status" value="1"/>
</dbReference>
<dbReference type="CDD" id="cd00761">
    <property type="entry name" value="Glyco_tranf_GTA_type"/>
    <property type="match status" value="1"/>
</dbReference>
<dbReference type="Proteomes" id="UP000008037">
    <property type="component" value="Chromosome"/>
</dbReference>
<evidence type="ECO:0000313" key="5">
    <source>
        <dbReference type="Proteomes" id="UP000008037"/>
    </source>
</evidence>
<dbReference type="InterPro" id="IPR001173">
    <property type="entry name" value="Glyco_trans_2-like"/>
</dbReference>